<dbReference type="AlphaFoldDB" id="A0A1J4V4D2"/>
<dbReference type="EMBL" id="MNVN01000012">
    <property type="protein sequence ID" value="OIO30843.1"/>
    <property type="molecule type" value="Genomic_DNA"/>
</dbReference>
<proteinExistence type="predicted"/>
<protein>
    <submittedName>
        <fullName evidence="1">Uncharacterized protein</fullName>
    </submittedName>
</protein>
<dbReference type="STRING" id="1805281.AUJ77_01710"/>
<reference evidence="1 2" key="1">
    <citation type="journal article" date="2016" name="Environ. Microbiol.">
        <title>Genomic resolution of a cold subsurface aquifer community provides metabolic insights for novel microbes adapted to high CO concentrations.</title>
        <authorList>
            <person name="Probst A.J."/>
            <person name="Castelle C.J."/>
            <person name="Singh A."/>
            <person name="Brown C.T."/>
            <person name="Anantharaman K."/>
            <person name="Sharon I."/>
            <person name="Hug L.A."/>
            <person name="Burstein D."/>
            <person name="Emerson J.B."/>
            <person name="Thomas B.C."/>
            <person name="Banfield J.F."/>
        </authorList>
    </citation>
    <scope>NUCLEOTIDE SEQUENCE [LARGE SCALE GENOMIC DNA]</scope>
    <source>
        <strain evidence="1">CG1_02_43_90</strain>
    </source>
</reference>
<organism evidence="1 2">
    <name type="scientific">Candidatus Nomurabacteria bacterium CG1_02_43_90</name>
    <dbReference type="NCBI Taxonomy" id="1805281"/>
    <lineage>
        <taxon>Bacteria</taxon>
        <taxon>Candidatus Nomuraibacteriota</taxon>
    </lineage>
</organism>
<dbReference type="Proteomes" id="UP000181992">
    <property type="component" value="Unassembled WGS sequence"/>
</dbReference>
<evidence type="ECO:0000313" key="2">
    <source>
        <dbReference type="Proteomes" id="UP000181992"/>
    </source>
</evidence>
<accession>A0A1J4V4D2</accession>
<gene>
    <name evidence="1" type="ORF">AUJ77_01710</name>
</gene>
<name>A0A1J4V4D2_9BACT</name>
<comment type="caution">
    <text evidence="1">The sequence shown here is derived from an EMBL/GenBank/DDBJ whole genome shotgun (WGS) entry which is preliminary data.</text>
</comment>
<sequence>MNPLEEIKTQLSTIFDAKHVASTLKYYSEAVEKHQGGDWESVSLKGGKFVESITKMLAVYSGVILPPQRSFKAGNILKGLEQLKSSSFSETVRIVIPKACLLIYEIVNNRGGRHAADDIDPNSMDTEVIMPTMSWILAELFRFSSKGTDPESAKAIIQSVTKRIYPHYEEIDGRPYINIKNLDGLSVALLILYYKYPTRILRRDLVEFVERHGFKSNTAKTSVYRVMGFVDDRDGNLKLRGTGIERVESILSKL</sequence>
<evidence type="ECO:0000313" key="1">
    <source>
        <dbReference type="EMBL" id="OIO30843.1"/>
    </source>
</evidence>